<name>A0A835UUP9_VANPL</name>
<dbReference type="Proteomes" id="UP000639772">
    <property type="component" value="Chromosome 7"/>
</dbReference>
<protein>
    <submittedName>
        <fullName evidence="2">Uncharacterized protein</fullName>
    </submittedName>
</protein>
<evidence type="ECO:0000256" key="1">
    <source>
        <dbReference type="SAM" id="MobiDB-lite"/>
    </source>
</evidence>
<gene>
    <name evidence="2" type="ORF">HPP92_014354</name>
</gene>
<proteinExistence type="predicted"/>
<dbReference type="EMBL" id="JADCNM010000007">
    <property type="protein sequence ID" value="KAG0474668.1"/>
    <property type="molecule type" value="Genomic_DNA"/>
</dbReference>
<reference evidence="2 3" key="1">
    <citation type="journal article" date="2020" name="Nat. Food">
        <title>A phased Vanilla planifolia genome enables genetic improvement of flavour and production.</title>
        <authorList>
            <person name="Hasing T."/>
            <person name="Tang H."/>
            <person name="Brym M."/>
            <person name="Khazi F."/>
            <person name="Huang T."/>
            <person name="Chambers A.H."/>
        </authorList>
    </citation>
    <scope>NUCLEOTIDE SEQUENCE [LARGE SCALE GENOMIC DNA]</scope>
    <source>
        <tissue evidence="2">Leaf</tissue>
    </source>
</reference>
<sequence length="118" mass="13474">MGTPSQRYDYWRSGPHRINGGDEPRGSRVYHVALCRGGDKPAKKPKGEAEADEREENEIRSLFFLLLFIRGFRLRRFLECRSVCCFDVVSVEVSRTSFFCFVVSKAQKLAGYGGLVVY</sequence>
<accession>A0A835UUP9</accession>
<comment type="caution">
    <text evidence="2">The sequence shown here is derived from an EMBL/GenBank/DDBJ whole genome shotgun (WGS) entry which is preliminary data.</text>
</comment>
<feature type="region of interest" description="Disordered" evidence="1">
    <location>
        <begin position="1"/>
        <end position="25"/>
    </location>
</feature>
<evidence type="ECO:0000313" key="3">
    <source>
        <dbReference type="Proteomes" id="UP000639772"/>
    </source>
</evidence>
<dbReference type="AlphaFoldDB" id="A0A835UUP9"/>
<organism evidence="2 3">
    <name type="scientific">Vanilla planifolia</name>
    <name type="common">Vanilla</name>
    <dbReference type="NCBI Taxonomy" id="51239"/>
    <lineage>
        <taxon>Eukaryota</taxon>
        <taxon>Viridiplantae</taxon>
        <taxon>Streptophyta</taxon>
        <taxon>Embryophyta</taxon>
        <taxon>Tracheophyta</taxon>
        <taxon>Spermatophyta</taxon>
        <taxon>Magnoliopsida</taxon>
        <taxon>Liliopsida</taxon>
        <taxon>Asparagales</taxon>
        <taxon>Orchidaceae</taxon>
        <taxon>Vanilloideae</taxon>
        <taxon>Vanilleae</taxon>
        <taxon>Vanilla</taxon>
    </lineage>
</organism>
<evidence type="ECO:0000313" key="2">
    <source>
        <dbReference type="EMBL" id="KAG0474668.1"/>
    </source>
</evidence>